<evidence type="ECO:0000313" key="9">
    <source>
        <dbReference type="EMBL" id="GFI40869.1"/>
    </source>
</evidence>
<evidence type="ECO:0000256" key="7">
    <source>
        <dbReference type="SAM" id="Phobius"/>
    </source>
</evidence>
<dbReference type="EMBL" id="BLMI01000099">
    <property type="protein sequence ID" value="GFI40869.1"/>
    <property type="molecule type" value="Genomic_DNA"/>
</dbReference>
<comment type="caution">
    <text evidence="9">The sequence shown here is derived from an EMBL/GenBank/DDBJ whole genome shotgun (WGS) entry which is preliminary data.</text>
</comment>
<protein>
    <recommendedName>
        <fullName evidence="8">YetF C-terminal domain-containing protein</fullName>
    </recommendedName>
</protein>
<keyword evidence="3" id="KW-1003">Cell membrane</keyword>
<proteinExistence type="inferred from homology"/>
<evidence type="ECO:0000256" key="1">
    <source>
        <dbReference type="ARBA" id="ARBA00004651"/>
    </source>
</evidence>
<comment type="similarity">
    <text evidence="2">Belongs to the UPF0702 family.</text>
</comment>
<dbReference type="Gene3D" id="3.30.240.20">
    <property type="entry name" value="bsu07140 like domains"/>
    <property type="match status" value="2"/>
</dbReference>
<dbReference type="PANTHER" id="PTHR34582">
    <property type="entry name" value="UPF0702 TRANSMEMBRANE PROTEIN YCAP"/>
    <property type="match status" value="1"/>
</dbReference>
<feature type="domain" description="YetF C-terminal" evidence="8">
    <location>
        <begin position="82"/>
        <end position="210"/>
    </location>
</feature>
<dbReference type="Pfam" id="PF04239">
    <property type="entry name" value="DUF421"/>
    <property type="match status" value="1"/>
</dbReference>
<dbReference type="PANTHER" id="PTHR34582:SF6">
    <property type="entry name" value="UPF0702 TRANSMEMBRANE PROTEIN YCAP"/>
    <property type="match status" value="1"/>
</dbReference>
<dbReference type="RefSeq" id="WP_172472294.1">
    <property type="nucleotide sequence ID" value="NZ_BLMI01000099.1"/>
</dbReference>
<gene>
    <name evidence="9" type="ORF">IMSAGC017_00908</name>
</gene>
<keyword evidence="5 7" id="KW-1133">Transmembrane helix</keyword>
<evidence type="ECO:0000256" key="3">
    <source>
        <dbReference type="ARBA" id="ARBA00022475"/>
    </source>
</evidence>
<evidence type="ECO:0000313" key="10">
    <source>
        <dbReference type="Proteomes" id="UP000490821"/>
    </source>
</evidence>
<dbReference type="GO" id="GO:0005886">
    <property type="term" value="C:plasma membrane"/>
    <property type="evidence" value="ECO:0007669"/>
    <property type="project" value="UniProtKB-SubCell"/>
</dbReference>
<dbReference type="AlphaFoldDB" id="A0A829ZA58"/>
<comment type="subcellular location">
    <subcellularLocation>
        <location evidence="1">Cell membrane</location>
        <topology evidence="1">Multi-pass membrane protein</topology>
    </subcellularLocation>
</comment>
<dbReference type="Proteomes" id="UP000490821">
    <property type="component" value="Unassembled WGS sequence"/>
</dbReference>
<dbReference type="InterPro" id="IPR023090">
    <property type="entry name" value="UPF0702_alpha/beta_dom_sf"/>
</dbReference>
<organism evidence="9 10">
    <name type="scientific">Thomasclavelia cocleata</name>
    <dbReference type="NCBI Taxonomy" id="69824"/>
    <lineage>
        <taxon>Bacteria</taxon>
        <taxon>Bacillati</taxon>
        <taxon>Bacillota</taxon>
        <taxon>Erysipelotrichia</taxon>
        <taxon>Erysipelotrichales</taxon>
        <taxon>Coprobacillaceae</taxon>
        <taxon>Thomasclavelia</taxon>
    </lineage>
</organism>
<sequence length="231" mass="26265">MQILEYIIIPIISLVVLFIITKMMGYRQVSQLNMYDYINGITIGSIASELVMGGFDNILQPLIAMIVYAIVIIFLSKAAASSLKLRKLIDGQAVVLYENDQIYNEELEKAKLDLDEFLMQCRIAGYFNLNELQTVVLETNGSFSFFPKEKYRPAVVNDLNITINKVKLPTVLIKQGIIFHDNLNIIGQDETWLENELNVRGIPLSDVILMFQEDNSNLAVYSVNEVEKVFD</sequence>
<reference evidence="9 10" key="1">
    <citation type="journal article" date="2020" name="Microbiome">
        <title>Single-cell genomics of uncultured bacteria reveals dietary fiber responders in the mouse gut microbiota.</title>
        <authorList>
            <person name="Chijiiwa R."/>
            <person name="Hosokawa M."/>
            <person name="Kogawa M."/>
            <person name="Nishikawa Y."/>
            <person name="Ide K."/>
            <person name="Sakanashi C."/>
            <person name="Takahashi K."/>
            <person name="Takeyama H."/>
        </authorList>
    </citation>
    <scope>NUCLEOTIDE SEQUENCE [LARGE SCALE GENOMIC DNA]</scope>
    <source>
        <strain evidence="9">IMSAGC_017</strain>
    </source>
</reference>
<accession>A0A829ZA58</accession>
<evidence type="ECO:0000256" key="4">
    <source>
        <dbReference type="ARBA" id="ARBA00022692"/>
    </source>
</evidence>
<feature type="transmembrane region" description="Helical" evidence="7">
    <location>
        <begin position="6"/>
        <end position="25"/>
    </location>
</feature>
<evidence type="ECO:0000256" key="6">
    <source>
        <dbReference type="ARBA" id="ARBA00023136"/>
    </source>
</evidence>
<dbReference type="InterPro" id="IPR007353">
    <property type="entry name" value="DUF421"/>
</dbReference>
<name>A0A829ZA58_9FIRM</name>
<evidence type="ECO:0000256" key="5">
    <source>
        <dbReference type="ARBA" id="ARBA00022989"/>
    </source>
</evidence>
<keyword evidence="4 7" id="KW-0812">Transmembrane</keyword>
<feature type="transmembrane region" description="Helical" evidence="7">
    <location>
        <begin position="61"/>
        <end position="80"/>
    </location>
</feature>
<evidence type="ECO:0000259" key="8">
    <source>
        <dbReference type="Pfam" id="PF04239"/>
    </source>
</evidence>
<evidence type="ECO:0000256" key="2">
    <source>
        <dbReference type="ARBA" id="ARBA00006448"/>
    </source>
</evidence>
<keyword evidence="6 7" id="KW-0472">Membrane</keyword>